<dbReference type="SMR" id="A0A7D0P9S2"/>
<dbReference type="GO" id="GO:0005576">
    <property type="term" value="C:extracellular region"/>
    <property type="evidence" value="ECO:0007669"/>
    <property type="project" value="UniProtKB-SubCell"/>
</dbReference>
<dbReference type="InterPro" id="IPR054577">
    <property type="entry name" value="OBP47-like_dom"/>
</dbReference>
<dbReference type="EMBL" id="MN133022">
    <property type="protein sequence ID" value="QGW50695.1"/>
    <property type="molecule type" value="mRNA"/>
</dbReference>
<accession>A0A7D0P9S2</accession>
<evidence type="ECO:0000313" key="6">
    <source>
        <dbReference type="EMBL" id="QGW50695.1"/>
    </source>
</evidence>
<proteinExistence type="evidence at transcript level"/>
<evidence type="ECO:0000256" key="1">
    <source>
        <dbReference type="ARBA" id="ARBA00004613"/>
    </source>
</evidence>
<evidence type="ECO:0000256" key="2">
    <source>
        <dbReference type="ARBA" id="ARBA00008098"/>
    </source>
</evidence>
<reference evidence="6" key="1">
    <citation type="submission" date="2019-07" db="EMBL/GenBank/DDBJ databases">
        <title>Identification and Expression Pattern of Chemosensory Genes from the Transcriptome of the Propsilocerus akamusi.</title>
        <authorList>
            <person name="Yan C."/>
            <person name="Pan L."/>
        </authorList>
    </citation>
    <scope>NUCLEOTIDE SEQUENCE</scope>
</reference>
<evidence type="ECO:0000256" key="4">
    <source>
        <dbReference type="ARBA" id="ARBA00022525"/>
    </source>
</evidence>
<feature type="domain" description="OBP47-like" evidence="5">
    <location>
        <begin position="47"/>
        <end position="183"/>
    </location>
</feature>
<dbReference type="InterPro" id="IPR052295">
    <property type="entry name" value="Odorant-binding_protein"/>
</dbReference>
<organism evidence="6">
    <name type="scientific">Propsilocerus akamusi</name>
    <dbReference type="NCBI Taxonomy" id="903466"/>
    <lineage>
        <taxon>Eukaryota</taxon>
        <taxon>Metazoa</taxon>
        <taxon>Ecdysozoa</taxon>
        <taxon>Arthropoda</taxon>
        <taxon>Hexapoda</taxon>
        <taxon>Insecta</taxon>
        <taxon>Pterygota</taxon>
        <taxon>Neoptera</taxon>
        <taxon>Endopterygota</taxon>
        <taxon>Diptera</taxon>
        <taxon>Nematocera</taxon>
        <taxon>Chironomoidea</taxon>
        <taxon>Chironomidae</taxon>
        <taxon>Propsilocerus</taxon>
    </lineage>
</organism>
<dbReference type="Gene3D" id="1.10.238.270">
    <property type="match status" value="1"/>
</dbReference>
<sequence length="192" mass="21262">MGKITLSIRAQIVSFVNLNHLGLSKSLRQSLEGPKTTKKFADCCKFPETIDDAIFEKCEKDFPRPQTPGPKKGCCMSECVLNATGILVNKVIDKAVAEIVFTAKLTNGTEKKIVKDALEYCIKEGANMKDDFDEMAKDVVPGEVVCNMISGFMIICIRGQIYKNCPSEKYSKDVAECVTIKNYVEKCGFLLP</sequence>
<comment type="subcellular location">
    <subcellularLocation>
        <location evidence="1">Secreted</location>
    </subcellularLocation>
</comment>
<keyword evidence="3" id="KW-0813">Transport</keyword>
<dbReference type="PANTHER" id="PTHR21066:SF3">
    <property type="entry name" value="IP02236P"/>
    <property type="match status" value="1"/>
</dbReference>
<comment type="similarity">
    <text evidence="2">Belongs to the PBP/GOBP family.</text>
</comment>
<evidence type="ECO:0000256" key="3">
    <source>
        <dbReference type="ARBA" id="ARBA00022448"/>
    </source>
</evidence>
<dbReference type="AlphaFoldDB" id="A0A7D0P9S2"/>
<name>A0A7D0P9S2_9DIPT</name>
<dbReference type="PANTHER" id="PTHR21066">
    <property type="entry name" value="ODORANT-BINDING PROTEIN 59A-RELATED"/>
    <property type="match status" value="1"/>
</dbReference>
<keyword evidence="4" id="KW-0964">Secreted</keyword>
<dbReference type="Pfam" id="PF22651">
    <property type="entry name" value="OBP47_like"/>
    <property type="match status" value="1"/>
</dbReference>
<evidence type="ECO:0000259" key="5">
    <source>
        <dbReference type="Pfam" id="PF22651"/>
    </source>
</evidence>
<protein>
    <submittedName>
        <fullName evidence="6">Odorant-binding protein 31</fullName>
    </submittedName>
</protein>